<dbReference type="SUPFAM" id="SSF53448">
    <property type="entry name" value="Nucleotide-diphospho-sugar transferases"/>
    <property type="match status" value="1"/>
</dbReference>
<evidence type="ECO:0000256" key="7">
    <source>
        <dbReference type="ARBA" id="ARBA00023150"/>
    </source>
</evidence>
<comment type="cofactor">
    <cofactor evidence="8">
        <name>Mg(2+)</name>
        <dbReference type="ChEBI" id="CHEBI:18420"/>
    </cofactor>
</comment>
<sequence length="188" mass="19942">MSSATPFSALILAGGKSSRMGRDKALLQLNGQSLLAHMQQLALESGAAEVLISRNLPGFISDQLPEQGPLAGILAALQHCNGSQLLVLPIDTPLLTVTRVQQLLQHANGKACYFSHSPLPCVLPVSPALNCLISAQLRSGQRSVKALLTQLNAVSLTAPVIELLNTNTPDDWQQYLLLVNSGSLYAKA</sequence>
<dbReference type="PANTHER" id="PTHR19136">
    <property type="entry name" value="MOLYBDENUM COFACTOR GUANYLYLTRANSFERASE"/>
    <property type="match status" value="1"/>
</dbReference>
<comment type="caution">
    <text evidence="8">Lacks conserved residue(s) required for the propagation of feature annotation.</text>
</comment>
<evidence type="ECO:0000313" key="10">
    <source>
        <dbReference type="EMBL" id="GAA0537491.1"/>
    </source>
</evidence>
<dbReference type="InterPro" id="IPR029044">
    <property type="entry name" value="Nucleotide-diphossugar_trans"/>
</dbReference>
<feature type="binding site" evidence="8">
    <location>
        <begin position="12"/>
        <end position="14"/>
    </location>
    <ligand>
        <name>GTP</name>
        <dbReference type="ChEBI" id="CHEBI:37565"/>
    </ligand>
</feature>
<dbReference type="CDD" id="cd02503">
    <property type="entry name" value="MobA"/>
    <property type="match status" value="1"/>
</dbReference>
<keyword evidence="6 8" id="KW-0342">GTP-binding</keyword>
<feature type="binding site" evidence="8">
    <location>
        <position position="91"/>
    </location>
    <ligand>
        <name>Mg(2+)</name>
        <dbReference type="ChEBI" id="CHEBI:18420"/>
    </ligand>
</feature>
<evidence type="ECO:0000256" key="5">
    <source>
        <dbReference type="ARBA" id="ARBA00022842"/>
    </source>
</evidence>
<feature type="domain" description="MobA-like NTP transferase" evidence="9">
    <location>
        <begin position="9"/>
        <end position="123"/>
    </location>
</feature>
<dbReference type="EMBL" id="BAAAEO010000001">
    <property type="protein sequence ID" value="GAA0537491.1"/>
    <property type="molecule type" value="Genomic_DNA"/>
</dbReference>
<evidence type="ECO:0000256" key="4">
    <source>
        <dbReference type="ARBA" id="ARBA00022741"/>
    </source>
</evidence>
<dbReference type="RefSeq" id="WP_226765905.1">
    <property type="nucleotide sequence ID" value="NZ_BAAAEO010000001.1"/>
</dbReference>
<comment type="domain">
    <text evidence="8">The N-terminal domain determines nucleotide recognition and specific binding, while the C-terminal domain determines the specific binding to the target protein.</text>
</comment>
<protein>
    <recommendedName>
        <fullName evidence="8">Molybdenum cofactor guanylyltransferase</fullName>
        <shortName evidence="8">MoCo guanylyltransferase</shortName>
        <ecNumber evidence="8">2.7.7.77</ecNumber>
    </recommendedName>
    <alternativeName>
        <fullName evidence="8">GTP:molybdopterin guanylyltransferase</fullName>
    </alternativeName>
    <alternativeName>
        <fullName evidence="8">Mo-MPT guanylyltransferase</fullName>
    </alternativeName>
    <alternativeName>
        <fullName evidence="8">Molybdopterin guanylyltransferase</fullName>
    </alternativeName>
    <alternativeName>
        <fullName evidence="8">Molybdopterin-guanine dinucleotide synthase</fullName>
        <shortName evidence="8">MGD synthase</shortName>
    </alternativeName>
</protein>
<dbReference type="InterPro" id="IPR013482">
    <property type="entry name" value="Molybde_CF_guanTrfase"/>
</dbReference>
<keyword evidence="11" id="KW-1185">Reference proteome</keyword>
<keyword evidence="7 8" id="KW-0501">Molybdenum cofactor biosynthesis</keyword>
<feature type="binding site" evidence="8">
    <location>
        <position position="91"/>
    </location>
    <ligand>
        <name>GTP</name>
        <dbReference type="ChEBI" id="CHEBI:37565"/>
    </ligand>
</feature>
<feature type="binding site" evidence="8">
    <location>
        <position position="24"/>
    </location>
    <ligand>
        <name>GTP</name>
        <dbReference type="ChEBI" id="CHEBI:37565"/>
    </ligand>
</feature>
<dbReference type="InterPro" id="IPR025877">
    <property type="entry name" value="MobA-like_NTP_Trfase"/>
</dbReference>
<proteinExistence type="inferred from homology"/>
<keyword evidence="5 8" id="KW-0460">Magnesium</keyword>
<dbReference type="Pfam" id="PF12804">
    <property type="entry name" value="NTP_transf_3"/>
    <property type="match status" value="1"/>
</dbReference>
<comment type="catalytic activity">
    <reaction evidence="8">
        <text>Mo-molybdopterin + GTP + H(+) = Mo-molybdopterin guanine dinucleotide + diphosphate</text>
        <dbReference type="Rhea" id="RHEA:34243"/>
        <dbReference type="ChEBI" id="CHEBI:15378"/>
        <dbReference type="ChEBI" id="CHEBI:33019"/>
        <dbReference type="ChEBI" id="CHEBI:37565"/>
        <dbReference type="ChEBI" id="CHEBI:71302"/>
        <dbReference type="ChEBI" id="CHEBI:71310"/>
        <dbReference type="EC" id="2.7.7.77"/>
    </reaction>
</comment>
<evidence type="ECO:0000256" key="2">
    <source>
        <dbReference type="ARBA" id="ARBA00022679"/>
    </source>
</evidence>
<accession>A0ABN1D956</accession>
<evidence type="ECO:0000256" key="1">
    <source>
        <dbReference type="ARBA" id="ARBA00022490"/>
    </source>
</evidence>
<dbReference type="PANTHER" id="PTHR19136:SF81">
    <property type="entry name" value="MOLYBDENUM COFACTOR GUANYLYLTRANSFERASE"/>
    <property type="match status" value="1"/>
</dbReference>
<dbReference type="Gene3D" id="3.90.550.10">
    <property type="entry name" value="Spore Coat Polysaccharide Biosynthesis Protein SpsA, Chain A"/>
    <property type="match status" value="1"/>
</dbReference>
<dbReference type="GO" id="GO:0016779">
    <property type="term" value="F:nucleotidyltransferase activity"/>
    <property type="evidence" value="ECO:0007669"/>
    <property type="project" value="UniProtKB-KW"/>
</dbReference>
<name>A0ABN1D956_9GAMM</name>
<gene>
    <name evidence="8" type="primary">mobA</name>
    <name evidence="10" type="ORF">GCM10009098_01170</name>
</gene>
<comment type="caution">
    <text evidence="10">The sequence shown here is derived from an EMBL/GenBank/DDBJ whole genome shotgun (WGS) entry which is preliminary data.</text>
</comment>
<keyword evidence="10" id="KW-0548">Nucleotidyltransferase</keyword>
<keyword evidence="3 8" id="KW-0479">Metal-binding</keyword>
<dbReference type="HAMAP" id="MF_00316">
    <property type="entry name" value="MobA"/>
    <property type="match status" value="1"/>
</dbReference>
<keyword evidence="4 8" id="KW-0547">Nucleotide-binding</keyword>
<evidence type="ECO:0000313" key="11">
    <source>
        <dbReference type="Proteomes" id="UP001501169"/>
    </source>
</evidence>
<keyword evidence="1 8" id="KW-0963">Cytoplasm</keyword>
<organism evidence="10 11">
    <name type="scientific">Rheinheimera aquimaris</name>
    <dbReference type="NCBI Taxonomy" id="412437"/>
    <lineage>
        <taxon>Bacteria</taxon>
        <taxon>Pseudomonadati</taxon>
        <taxon>Pseudomonadota</taxon>
        <taxon>Gammaproteobacteria</taxon>
        <taxon>Chromatiales</taxon>
        <taxon>Chromatiaceae</taxon>
        <taxon>Rheinheimera</taxon>
    </lineage>
</organism>
<comment type="function">
    <text evidence="8">Transfers a GMP moiety from GTP to Mo-molybdopterin (Mo-MPT) cofactor (Moco or molybdenum cofactor) to form Mo-molybdopterin guanine dinucleotide (Mo-MGD) cofactor.</text>
</comment>
<comment type="subunit">
    <text evidence="8">Monomer.</text>
</comment>
<dbReference type="EC" id="2.7.7.77" evidence="8"/>
<keyword evidence="2 8" id="KW-0808">Transferase</keyword>
<evidence type="ECO:0000256" key="3">
    <source>
        <dbReference type="ARBA" id="ARBA00022723"/>
    </source>
</evidence>
<dbReference type="Proteomes" id="UP001501169">
    <property type="component" value="Unassembled WGS sequence"/>
</dbReference>
<evidence type="ECO:0000256" key="8">
    <source>
        <dbReference type="HAMAP-Rule" id="MF_00316"/>
    </source>
</evidence>
<comment type="subcellular location">
    <subcellularLocation>
        <location evidence="8">Cytoplasm</location>
    </subcellularLocation>
</comment>
<evidence type="ECO:0000256" key="6">
    <source>
        <dbReference type="ARBA" id="ARBA00023134"/>
    </source>
</evidence>
<reference evidence="10 11" key="1">
    <citation type="journal article" date="2019" name="Int. J. Syst. Evol. Microbiol.">
        <title>The Global Catalogue of Microorganisms (GCM) 10K type strain sequencing project: providing services to taxonomists for standard genome sequencing and annotation.</title>
        <authorList>
            <consortium name="The Broad Institute Genomics Platform"/>
            <consortium name="The Broad Institute Genome Sequencing Center for Infectious Disease"/>
            <person name="Wu L."/>
            <person name="Ma J."/>
        </authorList>
    </citation>
    <scope>NUCLEOTIDE SEQUENCE [LARGE SCALE GENOMIC DNA]</scope>
    <source>
        <strain evidence="10 11">JCM 14331</strain>
    </source>
</reference>
<comment type="similarity">
    <text evidence="8">Belongs to the MobA family.</text>
</comment>
<evidence type="ECO:0000259" key="9">
    <source>
        <dbReference type="Pfam" id="PF12804"/>
    </source>
</evidence>